<dbReference type="Proteomes" id="UP000243686">
    <property type="component" value="Unassembled WGS sequence"/>
</dbReference>
<dbReference type="InterPro" id="IPR003593">
    <property type="entry name" value="AAA+_ATPase"/>
</dbReference>
<dbReference type="SMART" id="SM00382">
    <property type="entry name" value="AAA"/>
    <property type="match status" value="1"/>
</dbReference>
<protein>
    <submittedName>
        <fullName evidence="7">ATPase, AAA family</fullName>
    </submittedName>
</protein>
<keyword evidence="8" id="KW-1185">Reference proteome</keyword>
<dbReference type="PANTHER" id="PTHR23074:SF83">
    <property type="entry name" value="VACUOLAR PROTEIN SORTING-ASSOCIATED PROTEIN 4A"/>
    <property type="match status" value="1"/>
</dbReference>
<keyword evidence="3 4" id="KW-0067">ATP-binding</keyword>
<comment type="similarity">
    <text evidence="1 4">Belongs to the AAA ATPase family.</text>
</comment>
<evidence type="ECO:0000313" key="8">
    <source>
        <dbReference type="Proteomes" id="UP000243686"/>
    </source>
</evidence>
<feature type="domain" description="AAA+ ATPase" evidence="6">
    <location>
        <begin position="77"/>
        <end position="209"/>
    </location>
</feature>
<dbReference type="InterPro" id="IPR003959">
    <property type="entry name" value="ATPase_AAA_core"/>
</dbReference>
<dbReference type="AlphaFoldDB" id="A0A1S8WW09"/>
<dbReference type="Gene3D" id="1.10.8.60">
    <property type="match status" value="1"/>
</dbReference>
<evidence type="ECO:0000256" key="1">
    <source>
        <dbReference type="ARBA" id="ARBA00006914"/>
    </source>
</evidence>
<dbReference type="SUPFAM" id="SSF52540">
    <property type="entry name" value="P-loop containing nucleoside triphosphate hydrolases"/>
    <property type="match status" value="1"/>
</dbReference>
<dbReference type="Pfam" id="PF17862">
    <property type="entry name" value="AAA_lid_3"/>
    <property type="match status" value="1"/>
</dbReference>
<dbReference type="PANTHER" id="PTHR23074">
    <property type="entry name" value="AAA DOMAIN-CONTAINING"/>
    <property type="match status" value="1"/>
</dbReference>
<dbReference type="InterPro" id="IPR015415">
    <property type="entry name" value="Spast_Vps4_C"/>
</dbReference>
<evidence type="ECO:0000256" key="5">
    <source>
        <dbReference type="SAM" id="MobiDB-lite"/>
    </source>
</evidence>
<name>A0A1S8WW09_OPIVI</name>
<dbReference type="Pfam" id="PF09336">
    <property type="entry name" value="Vps4_C"/>
    <property type="match status" value="1"/>
</dbReference>
<evidence type="ECO:0000313" key="7">
    <source>
        <dbReference type="EMBL" id="OON18584.1"/>
    </source>
</evidence>
<accession>A0A1S8WW09</accession>
<gene>
    <name evidence="7" type="ORF">X801_05559</name>
</gene>
<dbReference type="GO" id="GO:0016887">
    <property type="term" value="F:ATP hydrolysis activity"/>
    <property type="evidence" value="ECO:0007669"/>
    <property type="project" value="InterPro"/>
</dbReference>
<dbReference type="InterPro" id="IPR027417">
    <property type="entry name" value="P-loop_NTPase"/>
</dbReference>
<keyword evidence="2 4" id="KW-0547">Nucleotide-binding</keyword>
<dbReference type="InterPro" id="IPR050304">
    <property type="entry name" value="MT-severing_AAA_ATPase"/>
</dbReference>
<evidence type="ECO:0000259" key="6">
    <source>
        <dbReference type="SMART" id="SM00382"/>
    </source>
</evidence>
<sequence>MPNISISYHSNHFEFEPNNQLVGGSQMGLNQDPGTGGTKMKAKKSNEKDESDKEDEEKEKFKSSLKSAIIIQRPNISWDDVPPGTGKSFLAKAVATEANNSTFLSVSSSDLVSKWLGESEKLVKTLFAMAREQKPSIVFIDEIDSICGSRNESESESARRIKTEFLVQMQGVGSDNDQVLVLAATNIPWTLDPAIRRRFEKRIYIPLPEAPERANMFKVNLGTTPHTLTQKDFISLGEQSEGYSGADIGIVVREALMMPVRKVQTATHFKRIDMLQALQRNKHTVAQADLDRLEQFTREFGQEGS</sequence>
<dbReference type="GO" id="GO:0005524">
    <property type="term" value="F:ATP binding"/>
    <property type="evidence" value="ECO:0007669"/>
    <property type="project" value="UniProtKB-KW"/>
</dbReference>
<proteinExistence type="inferred from homology"/>
<reference evidence="7 8" key="1">
    <citation type="submission" date="2015-03" db="EMBL/GenBank/DDBJ databases">
        <title>Draft genome of the nematode, Opisthorchis viverrini.</title>
        <authorList>
            <person name="Mitreva M."/>
        </authorList>
    </citation>
    <scope>NUCLEOTIDE SEQUENCE [LARGE SCALE GENOMIC DNA]</scope>
    <source>
        <strain evidence="7">Khon Kaen</strain>
    </source>
</reference>
<organism evidence="7 8">
    <name type="scientific">Opisthorchis viverrini</name>
    <name type="common">Southeast Asian liver fluke</name>
    <dbReference type="NCBI Taxonomy" id="6198"/>
    <lineage>
        <taxon>Eukaryota</taxon>
        <taxon>Metazoa</taxon>
        <taxon>Spiralia</taxon>
        <taxon>Lophotrochozoa</taxon>
        <taxon>Platyhelminthes</taxon>
        <taxon>Trematoda</taxon>
        <taxon>Digenea</taxon>
        <taxon>Opisthorchiida</taxon>
        <taxon>Opisthorchiata</taxon>
        <taxon>Opisthorchiidae</taxon>
        <taxon>Opisthorchis</taxon>
    </lineage>
</organism>
<evidence type="ECO:0000256" key="2">
    <source>
        <dbReference type="ARBA" id="ARBA00022741"/>
    </source>
</evidence>
<dbReference type="InterPro" id="IPR041569">
    <property type="entry name" value="AAA_lid_3"/>
</dbReference>
<dbReference type="GO" id="GO:0007033">
    <property type="term" value="P:vacuole organization"/>
    <property type="evidence" value="ECO:0007669"/>
    <property type="project" value="TreeGrafter"/>
</dbReference>
<dbReference type="PROSITE" id="PS00674">
    <property type="entry name" value="AAA"/>
    <property type="match status" value="1"/>
</dbReference>
<evidence type="ECO:0000256" key="4">
    <source>
        <dbReference type="RuleBase" id="RU003651"/>
    </source>
</evidence>
<feature type="region of interest" description="Disordered" evidence="5">
    <location>
        <begin position="17"/>
        <end position="60"/>
    </location>
</feature>
<dbReference type="GO" id="GO:0016197">
    <property type="term" value="P:endosomal transport"/>
    <property type="evidence" value="ECO:0007669"/>
    <property type="project" value="TreeGrafter"/>
</dbReference>
<dbReference type="Gene3D" id="3.40.50.300">
    <property type="entry name" value="P-loop containing nucleotide triphosphate hydrolases"/>
    <property type="match status" value="1"/>
</dbReference>
<dbReference type="InterPro" id="IPR003960">
    <property type="entry name" value="ATPase_AAA_CS"/>
</dbReference>
<dbReference type="EMBL" id="KV894035">
    <property type="protein sequence ID" value="OON18584.1"/>
    <property type="molecule type" value="Genomic_DNA"/>
</dbReference>
<dbReference type="Pfam" id="PF00004">
    <property type="entry name" value="AAA"/>
    <property type="match status" value="1"/>
</dbReference>
<evidence type="ECO:0000256" key="3">
    <source>
        <dbReference type="ARBA" id="ARBA00022840"/>
    </source>
</evidence>
<feature type="compositionally biased region" description="Polar residues" evidence="5">
    <location>
        <begin position="17"/>
        <end position="33"/>
    </location>
</feature>